<evidence type="ECO:0000256" key="14">
    <source>
        <dbReference type="ARBA" id="ARBA00051885"/>
    </source>
</evidence>
<feature type="transmembrane region" description="Helical" evidence="20">
    <location>
        <begin position="420"/>
        <end position="443"/>
    </location>
</feature>
<dbReference type="InterPro" id="IPR002293">
    <property type="entry name" value="AA/rel_permease1"/>
</dbReference>
<dbReference type="OMA" id="YVFWIYI"/>
<dbReference type="GO" id="GO:0031528">
    <property type="term" value="C:microvillus membrane"/>
    <property type="evidence" value="ECO:0007669"/>
    <property type="project" value="UniProtKB-SubCell"/>
</dbReference>
<evidence type="ECO:0000256" key="18">
    <source>
        <dbReference type="ARBA" id="ARBA00079117"/>
    </source>
</evidence>
<dbReference type="GO" id="GO:0015813">
    <property type="term" value="P:L-glutamate transmembrane transport"/>
    <property type="evidence" value="ECO:0007669"/>
    <property type="project" value="UniProtKB-ARBA"/>
</dbReference>
<dbReference type="InterPro" id="IPR050598">
    <property type="entry name" value="AminoAcid_Transporter"/>
</dbReference>
<dbReference type="GeneID" id="115920297"/>
<reference evidence="21" key="2">
    <citation type="submission" date="2021-01" db="UniProtKB">
        <authorList>
            <consortium name="EnsemblMetazoa"/>
        </authorList>
    </citation>
    <scope>IDENTIFICATION</scope>
</reference>
<evidence type="ECO:0000313" key="21">
    <source>
        <dbReference type="EnsemblMetazoa" id="XP_030831695"/>
    </source>
</evidence>
<evidence type="ECO:0000256" key="4">
    <source>
        <dbReference type="ARBA" id="ARBA00022475"/>
    </source>
</evidence>
<evidence type="ECO:0000256" key="10">
    <source>
        <dbReference type="ARBA" id="ARBA00023157"/>
    </source>
</evidence>
<keyword evidence="4" id="KW-1003">Cell membrane</keyword>
<feature type="transmembrane region" description="Helical" evidence="20">
    <location>
        <begin position="195"/>
        <end position="214"/>
    </location>
</feature>
<feature type="transmembrane region" description="Helical" evidence="20">
    <location>
        <begin position="121"/>
        <end position="145"/>
    </location>
</feature>
<comment type="subunit">
    <text evidence="15">Disulfide-linked heterodimer with the amino acid transport protein SLC3A2/4F2hc; this interaction mediates cell membrane localization.</text>
</comment>
<name>A0A7M7SUA1_STRPU</name>
<evidence type="ECO:0000256" key="20">
    <source>
        <dbReference type="SAM" id="Phobius"/>
    </source>
</evidence>
<evidence type="ECO:0000256" key="1">
    <source>
        <dbReference type="ARBA" id="ARBA00004475"/>
    </source>
</evidence>
<comment type="subcellular location">
    <subcellularLocation>
        <location evidence="1">Cell projection</location>
        <location evidence="1">Microvillus membrane</location>
        <topology evidence="1">Multi-pass membrane protein</topology>
    </subcellularLocation>
</comment>
<keyword evidence="10" id="KW-1015">Disulfide bond</keyword>
<feature type="transmembrane region" description="Helical" evidence="20">
    <location>
        <begin position="363"/>
        <end position="382"/>
    </location>
</feature>
<comment type="similarity">
    <text evidence="2">Belongs to the amino acid-polyamine-organocation (APC) superfamily. L-type amino acid transporter (LAT) (TC 2.A.3.8) family.</text>
</comment>
<evidence type="ECO:0000256" key="2">
    <source>
        <dbReference type="ARBA" id="ARBA00007040"/>
    </source>
</evidence>
<evidence type="ECO:0000256" key="7">
    <source>
        <dbReference type="ARBA" id="ARBA00022970"/>
    </source>
</evidence>
<comment type="catalytic activity">
    <reaction evidence="13">
        <text>N-acetyl-L-cysteine(out) + L-glutamate(in) = N-acetyl-L-cysteine(in) + L-glutamate(out)</text>
        <dbReference type="Rhea" id="RHEA:74567"/>
        <dbReference type="ChEBI" id="CHEBI:29985"/>
        <dbReference type="ChEBI" id="CHEBI:78236"/>
    </reaction>
</comment>
<keyword evidence="5" id="KW-0597">Phosphoprotein</keyword>
<dbReference type="GO" id="GO:0043067">
    <property type="term" value="P:regulation of programmed cell death"/>
    <property type="evidence" value="ECO:0007669"/>
    <property type="project" value="UniProtKB-ARBA"/>
</dbReference>
<dbReference type="KEGG" id="spu:115920297"/>
<organism evidence="21 22">
    <name type="scientific">Strongylocentrotus purpuratus</name>
    <name type="common">Purple sea urchin</name>
    <dbReference type="NCBI Taxonomy" id="7668"/>
    <lineage>
        <taxon>Eukaryota</taxon>
        <taxon>Metazoa</taxon>
        <taxon>Echinodermata</taxon>
        <taxon>Eleutherozoa</taxon>
        <taxon>Echinozoa</taxon>
        <taxon>Echinoidea</taxon>
        <taxon>Euechinoidea</taxon>
        <taxon>Echinacea</taxon>
        <taxon>Camarodonta</taxon>
        <taxon>Echinidea</taxon>
        <taxon>Strongylocentrotidae</taxon>
        <taxon>Strongylocentrotus</taxon>
    </lineage>
</organism>
<evidence type="ECO:0000256" key="11">
    <source>
        <dbReference type="ARBA" id="ARBA00023273"/>
    </source>
</evidence>
<keyword evidence="22" id="KW-1185">Reference proteome</keyword>
<evidence type="ECO:0000256" key="8">
    <source>
        <dbReference type="ARBA" id="ARBA00022989"/>
    </source>
</evidence>
<dbReference type="Pfam" id="PF13520">
    <property type="entry name" value="AA_permease_2"/>
    <property type="match status" value="1"/>
</dbReference>
<dbReference type="FunFam" id="1.20.1740.10:FF:000027">
    <property type="entry name" value="cystine/glutamate transporter isoform X1"/>
    <property type="match status" value="1"/>
</dbReference>
<dbReference type="PANTHER" id="PTHR11785">
    <property type="entry name" value="AMINO ACID TRANSPORTER"/>
    <property type="match status" value="1"/>
</dbReference>
<keyword evidence="8 20" id="KW-1133">Transmembrane helix</keyword>
<evidence type="ECO:0000256" key="9">
    <source>
        <dbReference type="ARBA" id="ARBA00023136"/>
    </source>
</evidence>
<evidence type="ECO:0000256" key="3">
    <source>
        <dbReference type="ARBA" id="ARBA00022448"/>
    </source>
</evidence>
<keyword evidence="11" id="KW-0966">Cell projection</keyword>
<dbReference type="Proteomes" id="UP000007110">
    <property type="component" value="Unassembled WGS sequence"/>
</dbReference>
<keyword evidence="7" id="KW-0029">Amino-acid transport</keyword>
<accession>A0A7M7SUA1</accession>
<evidence type="ECO:0000256" key="12">
    <source>
        <dbReference type="ARBA" id="ARBA00050407"/>
    </source>
</evidence>
<feature type="transmembrane region" description="Helical" evidence="20">
    <location>
        <begin position="234"/>
        <end position="255"/>
    </location>
</feature>
<dbReference type="GO" id="GO:0015179">
    <property type="term" value="F:L-amino acid transmembrane transporter activity"/>
    <property type="evidence" value="ECO:0000318"/>
    <property type="project" value="GO_Central"/>
</dbReference>
<sequence length="500" mass="54630">MSNHLIEADTMSQDEIRTRPDEIEMDEQASSSSSEPIVLGRNVGLPGCVGMVMGIIIGTGIFISPAGVLAGAGGSVGLSLVIWVICASIATCGAMCYTELSLTSGKSGGEFIFILEHFGPVLAFLRMWTILAIIMPCISAIQGITIANYLTTPFFSDCEHVPVDAIRLIAVVVIFGLVYINCVSVKWSSRLINTLTITKVIGLLVLIITGLVYICRGNTSNLTDAFAIPMDVNIPMAIYSGIFAFGGWESIAMIVEEIKNPERNVPLSIIISMVVITSIYLLANVAYLVILSPAQILASKAVAADFSVIALGTWSWTIWVFVALSAIGNLNAIFFGFSRVYYAAARDGLLPEVIGMINIRHRTPLPSVIVTVPIVMICLMVDDVFKLIQYQSFVMVAFQAITVCIIPYSRWKYPDLHRPFKVPVIIAVLFAVAMLFLMGLTLYTSPVSSGLGLLLTLIGVPIYFIFVRWNKPLWFRKITGSITRPFQKLFFVIPEEAKTQ</sequence>
<comment type="catalytic activity">
    <reaction evidence="12">
        <text>L-cystine(out) + L-glutamate(in) = L-cystine(in) + L-glutamate(out)</text>
        <dbReference type="Rhea" id="RHEA:70995"/>
        <dbReference type="ChEBI" id="CHEBI:29985"/>
        <dbReference type="ChEBI" id="CHEBI:35491"/>
    </reaction>
</comment>
<dbReference type="PIRSF" id="PIRSF006060">
    <property type="entry name" value="AA_transporter"/>
    <property type="match status" value="1"/>
</dbReference>
<dbReference type="EnsemblMetazoa" id="XM_030975835">
    <property type="protein sequence ID" value="XP_030831695"/>
    <property type="gene ID" value="LOC115920297"/>
</dbReference>
<feature type="transmembrane region" description="Helical" evidence="20">
    <location>
        <begin position="80"/>
        <end position="100"/>
    </location>
</feature>
<dbReference type="PANTHER" id="PTHR11785:SF375">
    <property type="entry name" value="AMINO ACID TRANSPORTER"/>
    <property type="match status" value="1"/>
</dbReference>
<evidence type="ECO:0000256" key="5">
    <source>
        <dbReference type="ARBA" id="ARBA00022553"/>
    </source>
</evidence>
<dbReference type="RefSeq" id="XP_030831695.1">
    <property type="nucleotide sequence ID" value="XM_030975835.1"/>
</dbReference>
<comment type="catalytic activity">
    <reaction evidence="14">
        <text>an L-alpha-amino acid(in) + L-kynurenine(out) = an L-alpha-amino acid(out) + L-kynurenine(in)</text>
        <dbReference type="Rhea" id="RHEA:71191"/>
        <dbReference type="ChEBI" id="CHEBI:57959"/>
        <dbReference type="ChEBI" id="CHEBI:59869"/>
    </reaction>
</comment>
<feature type="transmembrane region" description="Helical" evidence="20">
    <location>
        <begin position="388"/>
        <end position="408"/>
    </location>
</feature>
<dbReference type="GO" id="GO:0003333">
    <property type="term" value="P:amino acid transmembrane transport"/>
    <property type="evidence" value="ECO:0000318"/>
    <property type="project" value="GO_Central"/>
</dbReference>
<feature type="transmembrane region" description="Helical" evidence="20">
    <location>
        <begin position="267"/>
        <end position="290"/>
    </location>
</feature>
<evidence type="ECO:0000256" key="13">
    <source>
        <dbReference type="ARBA" id="ARBA00051652"/>
    </source>
</evidence>
<evidence type="ECO:0000256" key="6">
    <source>
        <dbReference type="ARBA" id="ARBA00022692"/>
    </source>
</evidence>
<proteinExistence type="inferred from homology"/>
<feature type="transmembrane region" description="Helical" evidence="20">
    <location>
        <begin position="316"/>
        <end position="342"/>
    </location>
</feature>
<feature type="transmembrane region" description="Helical" evidence="20">
    <location>
        <begin position="165"/>
        <end position="183"/>
    </location>
</feature>
<reference evidence="22" key="1">
    <citation type="submission" date="2015-02" db="EMBL/GenBank/DDBJ databases">
        <title>Genome sequencing for Strongylocentrotus purpuratus.</title>
        <authorList>
            <person name="Murali S."/>
            <person name="Liu Y."/>
            <person name="Vee V."/>
            <person name="English A."/>
            <person name="Wang M."/>
            <person name="Skinner E."/>
            <person name="Han Y."/>
            <person name="Muzny D.M."/>
            <person name="Worley K.C."/>
            <person name="Gibbs R.A."/>
        </authorList>
    </citation>
    <scope>NUCLEOTIDE SEQUENCE</scope>
</reference>
<evidence type="ECO:0000256" key="16">
    <source>
        <dbReference type="ARBA" id="ARBA00071314"/>
    </source>
</evidence>
<keyword evidence="3" id="KW-0813">Transport</keyword>
<dbReference type="InParanoid" id="A0A7M7SUA1"/>
<dbReference type="AlphaFoldDB" id="A0A7M7SUA1"/>
<dbReference type="OrthoDB" id="5982228at2759"/>
<evidence type="ECO:0000313" key="22">
    <source>
        <dbReference type="Proteomes" id="UP000007110"/>
    </source>
</evidence>
<feature type="transmembrane region" description="Helical" evidence="20">
    <location>
        <begin position="449"/>
        <end position="467"/>
    </location>
</feature>
<evidence type="ECO:0000256" key="17">
    <source>
        <dbReference type="ARBA" id="ARBA00078584"/>
    </source>
</evidence>
<protein>
    <recommendedName>
        <fullName evidence="16">Cystine/glutamate transporter</fullName>
    </recommendedName>
    <alternativeName>
        <fullName evidence="18">Amino acid transport system xc-</fullName>
    </alternativeName>
    <alternativeName>
        <fullName evidence="19">Solute carrier family 7 member 11</fullName>
    </alternativeName>
    <alternativeName>
        <fullName evidence="17">xCT</fullName>
    </alternativeName>
</protein>
<feature type="transmembrane region" description="Helical" evidence="20">
    <location>
        <begin position="43"/>
        <end position="68"/>
    </location>
</feature>
<keyword evidence="9 20" id="KW-0472">Membrane</keyword>
<evidence type="ECO:0000256" key="19">
    <source>
        <dbReference type="ARBA" id="ARBA00080978"/>
    </source>
</evidence>
<evidence type="ECO:0000256" key="15">
    <source>
        <dbReference type="ARBA" id="ARBA00065438"/>
    </source>
</evidence>
<keyword evidence="6 20" id="KW-0812">Transmembrane</keyword>
<dbReference type="Gene3D" id="1.20.1740.10">
    <property type="entry name" value="Amino acid/polyamine transporter I"/>
    <property type="match status" value="1"/>
</dbReference>